<dbReference type="AlphaFoldDB" id="A0A8J7TKF3"/>
<proteinExistence type="predicted"/>
<evidence type="ECO:0000313" key="2">
    <source>
        <dbReference type="EMBL" id="MBN8658821.1"/>
    </source>
</evidence>
<dbReference type="EMBL" id="JAFLCK010000001">
    <property type="protein sequence ID" value="MBN8658821.1"/>
    <property type="molecule type" value="Genomic_DNA"/>
</dbReference>
<protein>
    <submittedName>
        <fullName evidence="2">Glycosyltransferase family 2 protein</fullName>
    </submittedName>
</protein>
<name>A0A8J7TKF3_9BACT</name>
<dbReference type="SUPFAM" id="SSF53448">
    <property type="entry name" value="Nucleotide-diphospho-sugar transferases"/>
    <property type="match status" value="1"/>
</dbReference>
<sequence>MKTLSILIPVFNEEATLITLLDMVHNADSLGLQKELIIVDDGSTDNTRAILGELDTAKYNAKIYYHEKNQGKGAALRTAQGYAEGDLIMIQDADLEYDPKEYPELLRPLVEGRADVVYGSRLCGGKPTRAFKIMHLFGNKFLSLVTNILYNATLTDMETCYKVFKRDIFKKVKIKCDRFDFEPEITAKVLKQGVKLYELPISYYGRDYDEGKKITWKDGIWAILALIRFRFSD</sequence>
<dbReference type="Pfam" id="PF00535">
    <property type="entry name" value="Glycos_transf_2"/>
    <property type="match status" value="1"/>
</dbReference>
<gene>
    <name evidence="2" type="ORF">J0M35_00545</name>
</gene>
<dbReference type="CDD" id="cd04179">
    <property type="entry name" value="DPM_DPG-synthase_like"/>
    <property type="match status" value="1"/>
</dbReference>
<dbReference type="PANTHER" id="PTHR48090:SF7">
    <property type="entry name" value="RFBJ PROTEIN"/>
    <property type="match status" value="1"/>
</dbReference>
<organism evidence="2 3">
    <name type="scientific">Candidatus Obscuribacter phosphatis</name>
    <dbReference type="NCBI Taxonomy" id="1906157"/>
    <lineage>
        <taxon>Bacteria</taxon>
        <taxon>Bacillati</taxon>
        <taxon>Candidatus Melainabacteria</taxon>
        <taxon>Candidatus Obscuribacterales</taxon>
        <taxon>Candidatus Obscuribacteraceae</taxon>
        <taxon>Candidatus Obscuribacter</taxon>
    </lineage>
</organism>
<accession>A0A8J7TKF3</accession>
<feature type="domain" description="Glycosyltransferase 2-like" evidence="1">
    <location>
        <begin position="5"/>
        <end position="172"/>
    </location>
</feature>
<comment type="caution">
    <text evidence="2">The sequence shown here is derived from an EMBL/GenBank/DDBJ whole genome shotgun (WGS) entry which is preliminary data.</text>
</comment>
<dbReference type="InterPro" id="IPR001173">
    <property type="entry name" value="Glyco_trans_2-like"/>
</dbReference>
<dbReference type="Gene3D" id="3.90.550.10">
    <property type="entry name" value="Spore Coat Polysaccharide Biosynthesis Protein SpsA, Chain A"/>
    <property type="match status" value="1"/>
</dbReference>
<dbReference type="InterPro" id="IPR029044">
    <property type="entry name" value="Nucleotide-diphossugar_trans"/>
</dbReference>
<dbReference type="InterPro" id="IPR050256">
    <property type="entry name" value="Glycosyltransferase_2"/>
</dbReference>
<evidence type="ECO:0000259" key="1">
    <source>
        <dbReference type="Pfam" id="PF00535"/>
    </source>
</evidence>
<evidence type="ECO:0000313" key="3">
    <source>
        <dbReference type="Proteomes" id="UP000664277"/>
    </source>
</evidence>
<dbReference type="Proteomes" id="UP000664277">
    <property type="component" value="Unassembled WGS sequence"/>
</dbReference>
<dbReference type="PANTHER" id="PTHR48090">
    <property type="entry name" value="UNDECAPRENYL-PHOSPHATE 4-DEOXY-4-FORMAMIDO-L-ARABINOSE TRANSFERASE-RELATED"/>
    <property type="match status" value="1"/>
</dbReference>
<reference evidence="2" key="1">
    <citation type="submission" date="2021-02" db="EMBL/GenBank/DDBJ databases">
        <title>Genome-Resolved Metagenomics of a Microbial Community Performing Photosynthetic Biological Nutrient Removal.</title>
        <authorList>
            <person name="Mcdaniel E.A."/>
        </authorList>
    </citation>
    <scope>NUCLEOTIDE SEQUENCE</scope>
    <source>
        <strain evidence="2">UWPOB_OBS1</strain>
    </source>
</reference>